<organism evidence="1 2">
    <name type="scientific">Kingella kingae ATCC 23330</name>
    <dbReference type="NCBI Taxonomy" id="887327"/>
    <lineage>
        <taxon>Bacteria</taxon>
        <taxon>Pseudomonadati</taxon>
        <taxon>Pseudomonadota</taxon>
        <taxon>Betaproteobacteria</taxon>
        <taxon>Neisseriales</taxon>
        <taxon>Neisseriaceae</taxon>
        <taxon>Kingella</taxon>
    </lineage>
</organism>
<dbReference type="PANTHER" id="PTHR28055:SF1">
    <property type="entry name" value="ALTERED INHERITANCE OF MITOCHONDRIA PROTEIN 41, MITOCHONDRIAL"/>
    <property type="match status" value="1"/>
</dbReference>
<protein>
    <submittedName>
        <fullName evidence="1">GatB/Yqey domain protein</fullName>
    </submittedName>
</protein>
<proteinExistence type="predicted"/>
<dbReference type="InterPro" id="IPR023168">
    <property type="entry name" value="GatB_Yqey_C_2"/>
</dbReference>
<dbReference type="Gene3D" id="1.10.10.410">
    <property type="match status" value="1"/>
</dbReference>
<accession>F5S6N0</accession>
<dbReference type="eggNOG" id="COG1610">
    <property type="taxonomic scope" value="Bacteria"/>
</dbReference>
<dbReference type="PANTHER" id="PTHR28055">
    <property type="entry name" value="ALTERED INHERITANCE OF MITOCHONDRIA PROTEIN 41, MITOCHONDRIAL"/>
    <property type="match status" value="1"/>
</dbReference>
<dbReference type="InterPro" id="IPR042184">
    <property type="entry name" value="YqeY/Aim41_N"/>
</dbReference>
<dbReference type="InterPro" id="IPR019004">
    <property type="entry name" value="YqeY/Aim41"/>
</dbReference>
<dbReference type="GO" id="GO:0016884">
    <property type="term" value="F:carbon-nitrogen ligase activity, with glutamine as amido-N-donor"/>
    <property type="evidence" value="ECO:0007669"/>
    <property type="project" value="InterPro"/>
</dbReference>
<dbReference type="AlphaFoldDB" id="F5S6N0"/>
<dbReference type="Gene3D" id="1.10.1510.10">
    <property type="entry name" value="Uncharacterised protein YqeY/AIM41 PF09424, N-terminal domain"/>
    <property type="match status" value="1"/>
</dbReference>
<sequence>MQAAFVFKSCYDAIFVTESSIMSLKTQLTEDMKAAMRSKNTLALSTIRLANAAIKQFEVDERVEADDAKVQAIISKMIKQRKDSATIYLQANRQDLADQENAEIAVLQHYLPSMMSANEIAQAVQAALVATGATGMGDMGKVMGILKTQLAGKADMGEVNRILKSSLQSK</sequence>
<gene>
    <name evidence="1" type="ORF">HMPREF0476_0863</name>
</gene>
<comment type="caution">
    <text evidence="1">The sequence shown here is derived from an EMBL/GenBank/DDBJ whole genome shotgun (WGS) entry which is preliminary data.</text>
</comment>
<dbReference type="HOGENOM" id="CLU_079430_2_2_4"/>
<evidence type="ECO:0000313" key="1">
    <source>
        <dbReference type="EMBL" id="EGK09667.1"/>
    </source>
</evidence>
<evidence type="ECO:0000313" key="2">
    <source>
        <dbReference type="Proteomes" id="UP000004207"/>
    </source>
</evidence>
<name>F5S6N0_KINKI</name>
<dbReference type="InterPro" id="IPR003789">
    <property type="entry name" value="Asn/Gln_tRNA_amidoTrase-B-like"/>
</dbReference>
<keyword evidence="2" id="KW-1185">Reference proteome</keyword>
<dbReference type="Pfam" id="PF09424">
    <property type="entry name" value="YqeY"/>
    <property type="match status" value="1"/>
</dbReference>
<dbReference type="EMBL" id="AFHS01000032">
    <property type="protein sequence ID" value="EGK09667.1"/>
    <property type="molecule type" value="Genomic_DNA"/>
</dbReference>
<dbReference type="SUPFAM" id="SSF89095">
    <property type="entry name" value="GatB/YqeY motif"/>
    <property type="match status" value="1"/>
</dbReference>
<dbReference type="STRING" id="504.KKKWG1_1040"/>
<reference evidence="1 2" key="1">
    <citation type="submission" date="2011-04" db="EMBL/GenBank/DDBJ databases">
        <authorList>
            <person name="Muzny D."/>
            <person name="Qin X."/>
            <person name="Deng J."/>
            <person name="Jiang H."/>
            <person name="Liu Y."/>
            <person name="Qu J."/>
            <person name="Song X.-Z."/>
            <person name="Zhang L."/>
            <person name="Thornton R."/>
            <person name="Coyle M."/>
            <person name="Francisco L."/>
            <person name="Jackson L."/>
            <person name="Javaid M."/>
            <person name="Korchina V."/>
            <person name="Kovar C."/>
            <person name="Mata R."/>
            <person name="Mathew T."/>
            <person name="Ngo R."/>
            <person name="Nguyen L."/>
            <person name="Nguyen N."/>
            <person name="Okwuonu G."/>
            <person name="Ongeri F."/>
            <person name="Pham C."/>
            <person name="Simmons D."/>
            <person name="Wilczek-Boney K."/>
            <person name="Hale W."/>
            <person name="Jakkamsetti A."/>
            <person name="Pham P."/>
            <person name="Ruth R."/>
            <person name="San Lucas F."/>
            <person name="Warren J."/>
            <person name="Zhang J."/>
            <person name="Zhao Z."/>
            <person name="Zhou C."/>
            <person name="Zhu D."/>
            <person name="Lee S."/>
            <person name="Bess C."/>
            <person name="Blankenburg K."/>
            <person name="Forbes L."/>
            <person name="Fu Q."/>
            <person name="Gubbala S."/>
            <person name="Hirani K."/>
            <person name="Jayaseelan J.C."/>
            <person name="Lara F."/>
            <person name="Munidasa M."/>
            <person name="Palculict T."/>
            <person name="Patil S."/>
            <person name="Pu L.-L."/>
            <person name="Saada N."/>
            <person name="Tang L."/>
            <person name="Weissenberger G."/>
            <person name="Zhu Y."/>
            <person name="Hemphill L."/>
            <person name="Shang Y."/>
            <person name="Youmans B."/>
            <person name="Ayvaz T."/>
            <person name="Ross M."/>
            <person name="Santibanez J."/>
            <person name="Aqrawi P."/>
            <person name="Gross S."/>
            <person name="Joshi V."/>
            <person name="Fowler G."/>
            <person name="Nazareth L."/>
            <person name="Reid J."/>
            <person name="Worley K."/>
            <person name="Petrosino J."/>
            <person name="Highlander S."/>
            <person name="Gibbs R."/>
        </authorList>
    </citation>
    <scope>NUCLEOTIDE SEQUENCE [LARGE SCALE GENOMIC DNA]</scope>
    <source>
        <strain evidence="1 2">ATCC 23330</strain>
    </source>
</reference>
<dbReference type="Proteomes" id="UP000004207">
    <property type="component" value="Unassembled WGS sequence"/>
</dbReference>